<proteinExistence type="predicted"/>
<evidence type="ECO:0000313" key="1">
    <source>
        <dbReference type="EMBL" id="MEP1060629.1"/>
    </source>
</evidence>
<evidence type="ECO:0000313" key="2">
    <source>
        <dbReference type="Proteomes" id="UP001476950"/>
    </source>
</evidence>
<organism evidence="1 2">
    <name type="scientific">Stenomitos frigidus AS-A4</name>
    <dbReference type="NCBI Taxonomy" id="2933935"/>
    <lineage>
        <taxon>Bacteria</taxon>
        <taxon>Bacillati</taxon>
        <taxon>Cyanobacteriota</taxon>
        <taxon>Cyanophyceae</taxon>
        <taxon>Leptolyngbyales</taxon>
        <taxon>Leptolyngbyaceae</taxon>
        <taxon>Stenomitos</taxon>
    </lineage>
</organism>
<reference evidence="1 2" key="1">
    <citation type="submission" date="2022-04" db="EMBL/GenBank/DDBJ databases">
        <title>Positive selection, recombination, and allopatry shape intraspecific diversity of widespread and dominant cyanobacteria.</title>
        <authorList>
            <person name="Wei J."/>
            <person name="Shu W."/>
            <person name="Hu C."/>
        </authorList>
    </citation>
    <scope>NUCLEOTIDE SEQUENCE [LARGE SCALE GENOMIC DNA]</scope>
    <source>
        <strain evidence="1 2">AS-A4</strain>
    </source>
</reference>
<protein>
    <submittedName>
        <fullName evidence="1">DUF4278 domain-containing protein</fullName>
    </submittedName>
</protein>
<comment type="caution">
    <text evidence="1">The sequence shown here is derived from an EMBL/GenBank/DDBJ whole genome shotgun (WGS) entry which is preliminary data.</text>
</comment>
<dbReference type="InterPro" id="IPR025458">
    <property type="entry name" value="DUF4278"/>
</dbReference>
<accession>A0ABV0KQU9</accession>
<keyword evidence="2" id="KW-1185">Reference proteome</keyword>
<dbReference type="Pfam" id="PF14105">
    <property type="entry name" value="DUF4278"/>
    <property type="match status" value="1"/>
</dbReference>
<dbReference type="Proteomes" id="UP001476950">
    <property type="component" value="Unassembled WGS sequence"/>
</dbReference>
<dbReference type="EMBL" id="JAMPLM010000020">
    <property type="protein sequence ID" value="MEP1060629.1"/>
    <property type="molecule type" value="Genomic_DNA"/>
</dbReference>
<sequence>MQLTYRGAHYNYTPGGAEADREANVFRALRPTYQLHYRGTVYAVDPNVEPRRSVAQPVGPLHYRGVAYSLNGETFPTSRKAVSVVPSRPAFNRKAASPAEFAAVHRDNLYKNLQHRLQVARDKQDQTLINLLERELQQIV</sequence>
<name>A0ABV0KQU9_9CYAN</name>
<gene>
    <name evidence="1" type="ORF">NDI38_19535</name>
</gene>
<dbReference type="RefSeq" id="WP_190448623.1">
    <property type="nucleotide sequence ID" value="NZ_JAMPLM010000020.1"/>
</dbReference>